<protein>
    <submittedName>
        <fullName evidence="2">Uncharacterized protein</fullName>
    </submittedName>
</protein>
<reference evidence="2" key="1">
    <citation type="submission" date="2018-07" db="EMBL/GenBank/DDBJ databases">
        <authorList>
            <person name="Somerville V."/>
        </authorList>
    </citation>
    <scope>NUCLEOTIDE SEQUENCE</scope>
    <source>
        <strain evidence="2">NWC_2_2</strain>
    </source>
</reference>
<proteinExistence type="predicted"/>
<sequence length="249" mass="27994">MNKNRKSAVRWGLILIAIAIPLILSQLFPDYFTLFKLFNLSWGQVFWVLLLAWIAWTSFKNRALFFGIFTSGLIVKTISEASHFFKWTGYMYLALFLIALGCQLLAGGSQLEVKMNVKTGKKDDDGTSLSYSESIGENGEKVSIESVFSKCVRYVHSQALRKLSVSTVMSPVTIYLDQTQLKDGRGKLDLDAVFSKVDIYIPREWEVQADASPVFSRFNSLNPSGLTVDSPLLKIDADLVFSQVTIHRV</sequence>
<feature type="transmembrane region" description="Helical" evidence="1">
    <location>
        <begin position="34"/>
        <end position="56"/>
    </location>
</feature>
<keyword evidence="1" id="KW-0812">Transmembrane</keyword>
<organism evidence="2">
    <name type="scientific">Lactobacillus delbrueckii subsp. lactis</name>
    <dbReference type="NCBI Taxonomy" id="29397"/>
    <lineage>
        <taxon>Bacteria</taxon>
        <taxon>Bacillati</taxon>
        <taxon>Bacillota</taxon>
        <taxon>Bacilli</taxon>
        <taxon>Lactobacillales</taxon>
        <taxon>Lactobacillaceae</taxon>
        <taxon>Lactobacillus</taxon>
    </lineage>
</organism>
<dbReference type="AlphaFoldDB" id="A0A3G6KAB0"/>
<evidence type="ECO:0000313" key="2">
    <source>
        <dbReference type="EMBL" id="AZA15487.1"/>
    </source>
</evidence>
<gene>
    <name evidence="2" type="ORF">DQL93_01730</name>
</gene>
<keyword evidence="1" id="KW-0472">Membrane</keyword>
<keyword evidence="1" id="KW-1133">Transmembrane helix</keyword>
<dbReference type="RefSeq" id="WP_138490672.1">
    <property type="nucleotide sequence ID" value="NZ_CP046131.1"/>
</dbReference>
<name>A0A3G6KAB0_LACDL</name>
<feature type="transmembrane region" description="Helical" evidence="1">
    <location>
        <begin position="90"/>
        <end position="108"/>
    </location>
</feature>
<dbReference type="EMBL" id="CP031023">
    <property type="protein sequence ID" value="AZA15487.1"/>
    <property type="molecule type" value="Genomic_DNA"/>
</dbReference>
<evidence type="ECO:0000256" key="1">
    <source>
        <dbReference type="SAM" id="Phobius"/>
    </source>
</evidence>
<feature type="transmembrane region" description="Helical" evidence="1">
    <location>
        <begin position="7"/>
        <end position="28"/>
    </location>
</feature>
<accession>A0A3G6KAB0</accession>
<feature type="transmembrane region" description="Helical" evidence="1">
    <location>
        <begin position="63"/>
        <end position="84"/>
    </location>
</feature>